<evidence type="ECO:0000256" key="2">
    <source>
        <dbReference type="ARBA" id="ARBA00022448"/>
    </source>
</evidence>
<dbReference type="GO" id="GO:0005351">
    <property type="term" value="F:carbohydrate:proton symporter activity"/>
    <property type="evidence" value="ECO:0007669"/>
    <property type="project" value="InterPro"/>
</dbReference>
<evidence type="ECO:0000256" key="3">
    <source>
        <dbReference type="ARBA" id="ARBA00022475"/>
    </source>
</evidence>
<dbReference type="PROSITE" id="PS51104">
    <property type="entry name" value="PTS_EIIC_TYPE_2"/>
    <property type="match status" value="1"/>
</dbReference>
<accession>A0A7G2JXL3</accession>
<keyword evidence="4" id="KW-0762">Sugar transport</keyword>
<keyword evidence="5" id="KW-0598">Phosphotransferase system</keyword>
<evidence type="ECO:0000256" key="9">
    <source>
        <dbReference type="SAM" id="Phobius"/>
    </source>
</evidence>
<dbReference type="AlphaFoldDB" id="A0A7G2JXL3"/>
<keyword evidence="3" id="KW-1003">Cell membrane</keyword>
<gene>
    <name evidence="11" type="primary">fruA</name>
    <name evidence="11" type="ORF">HAINFHK1212_0458</name>
</gene>
<dbReference type="GO" id="GO:0005886">
    <property type="term" value="C:plasma membrane"/>
    <property type="evidence" value="ECO:0007669"/>
    <property type="project" value="UniProtKB-SubCell"/>
</dbReference>
<dbReference type="PANTHER" id="PTHR30505">
    <property type="entry name" value="FRUCTOSE-LIKE PERMEASE"/>
    <property type="match status" value="1"/>
</dbReference>
<organism evidence="11">
    <name type="scientific">Haemophilus influenzae HK1212</name>
    <dbReference type="NCBI Taxonomy" id="456482"/>
    <lineage>
        <taxon>Bacteria</taxon>
        <taxon>Pseudomonadati</taxon>
        <taxon>Pseudomonadota</taxon>
        <taxon>Gammaproteobacteria</taxon>
        <taxon>Pasteurellales</taxon>
        <taxon>Pasteurellaceae</taxon>
        <taxon>Haemophilus</taxon>
    </lineage>
</organism>
<feature type="transmembrane region" description="Helical" evidence="9">
    <location>
        <begin position="130"/>
        <end position="148"/>
    </location>
</feature>
<feature type="transmembrane region" description="Helical" evidence="9">
    <location>
        <begin position="89"/>
        <end position="109"/>
    </location>
</feature>
<feature type="domain" description="PTS EIIC type-2" evidence="10">
    <location>
        <begin position="1"/>
        <end position="155"/>
    </location>
</feature>
<sequence>MMCIDMGGPVNKAAYTFSVGLIASQVYTPMAAAMAAGMVPPIGMAVATWIARNKFTVSQRDAGKASFVLGLCFISEGALPFVAADPIRVIISSVIGGAVAGAISMGLNITLQAPHGGLFVIPFVSEPLKYLGAIAIGALSTGVVYAIIKSKNNAE</sequence>
<evidence type="ECO:0000256" key="4">
    <source>
        <dbReference type="ARBA" id="ARBA00022597"/>
    </source>
</evidence>
<dbReference type="EC" id="2.7.1.69" evidence="11"/>
<dbReference type="InterPro" id="IPR050864">
    <property type="entry name" value="Bacterial_PTS_Sugar_Transport"/>
</dbReference>
<keyword evidence="8 9" id="KW-0472">Membrane</keyword>
<evidence type="ECO:0000256" key="8">
    <source>
        <dbReference type="ARBA" id="ARBA00023136"/>
    </source>
</evidence>
<reference evidence="11" key="1">
    <citation type="journal article" date="2010" name="Genomics">
        <title>Tracing phylogenomic events leading to diversity of Haemophilus influenzae and the emergence of Brazilian Purpuric Fever (BPF)-associated clones.</title>
        <authorList>
            <person name="Papazisi L."/>
            <person name="Ratnayake S."/>
            <person name="Remortel B.G."/>
            <person name="Bock G.R."/>
            <person name="Liang W."/>
            <person name="Saeed A.I."/>
            <person name="Liu J."/>
            <person name="Fleischmann R.D."/>
            <person name="Kilian M."/>
            <person name="Peterson S.N."/>
        </authorList>
    </citation>
    <scope>NUCLEOTIDE SEQUENCE [LARGE SCALE GENOMIC DNA]</scope>
    <source>
        <strain evidence="11">HK1212</strain>
    </source>
</reference>
<dbReference type="InterPro" id="IPR006327">
    <property type="entry name" value="PTS_IIC_fruc"/>
</dbReference>
<dbReference type="GO" id="GO:0090563">
    <property type="term" value="F:protein-phosphocysteine-sugar phosphotransferase activity"/>
    <property type="evidence" value="ECO:0007669"/>
    <property type="project" value="TreeGrafter"/>
</dbReference>
<evidence type="ECO:0000256" key="6">
    <source>
        <dbReference type="ARBA" id="ARBA00022692"/>
    </source>
</evidence>
<dbReference type="EMBL" id="ABFC01001065">
    <property type="protein sequence ID" value="EFA27895.1"/>
    <property type="molecule type" value="Genomic_DNA"/>
</dbReference>
<keyword evidence="7 9" id="KW-1133">Transmembrane helix</keyword>
<keyword evidence="11" id="KW-0808">Transferase</keyword>
<dbReference type="InterPro" id="IPR013014">
    <property type="entry name" value="PTS_EIIC_2"/>
</dbReference>
<feature type="transmembrane region" description="Helical" evidence="9">
    <location>
        <begin position="62"/>
        <end position="83"/>
    </location>
</feature>
<keyword evidence="2" id="KW-0813">Transport</keyword>
<dbReference type="PANTHER" id="PTHR30505:SF0">
    <property type="entry name" value="FRUCTOSE-LIKE PTS SYSTEM EIIBC COMPONENT-RELATED"/>
    <property type="match status" value="1"/>
</dbReference>
<comment type="subcellular location">
    <subcellularLocation>
        <location evidence="1">Cell inner membrane</location>
        <topology evidence="1">Multi-pass membrane protein</topology>
    </subcellularLocation>
</comment>
<evidence type="ECO:0000256" key="5">
    <source>
        <dbReference type="ARBA" id="ARBA00022683"/>
    </source>
</evidence>
<protein>
    <submittedName>
        <fullName evidence="11">PTS system, fructose-specific IIBC component</fullName>
        <ecNumber evidence="11">2.7.1.69</ecNumber>
    </submittedName>
</protein>
<name>A0A7G2JXL3_HAEIF</name>
<proteinExistence type="predicted"/>
<evidence type="ECO:0000313" key="11">
    <source>
        <dbReference type="EMBL" id="EFA27895.1"/>
    </source>
</evidence>
<evidence type="ECO:0000256" key="7">
    <source>
        <dbReference type="ARBA" id="ARBA00022989"/>
    </source>
</evidence>
<dbReference type="GO" id="GO:0009401">
    <property type="term" value="P:phosphoenolpyruvate-dependent sugar phosphotransferase system"/>
    <property type="evidence" value="ECO:0007669"/>
    <property type="project" value="UniProtKB-KW"/>
</dbReference>
<dbReference type="GO" id="GO:0008982">
    <property type="term" value="F:protein-N(PI)-phosphohistidine-sugar phosphotransferase activity"/>
    <property type="evidence" value="ECO:0007669"/>
    <property type="project" value="InterPro"/>
</dbReference>
<dbReference type="NCBIfam" id="TIGR01427">
    <property type="entry name" value="PTS_IIC_fructo"/>
    <property type="match status" value="1"/>
</dbReference>
<evidence type="ECO:0000259" key="10">
    <source>
        <dbReference type="PROSITE" id="PS51104"/>
    </source>
</evidence>
<evidence type="ECO:0000256" key="1">
    <source>
        <dbReference type="ARBA" id="ARBA00004429"/>
    </source>
</evidence>
<keyword evidence="6 9" id="KW-0812">Transmembrane</keyword>
<comment type="caution">
    <text evidence="11">The sequence shown here is derived from an EMBL/GenBank/DDBJ whole genome shotgun (WGS) entry which is preliminary data.</text>
</comment>